<protein>
    <recommendedName>
        <fullName evidence="3">Addiction module protein</fullName>
    </recommendedName>
</protein>
<evidence type="ECO:0000313" key="1">
    <source>
        <dbReference type="EMBL" id="MFC6097216.1"/>
    </source>
</evidence>
<proteinExistence type="predicted"/>
<keyword evidence="2" id="KW-1185">Reference proteome</keyword>
<reference evidence="2" key="1">
    <citation type="journal article" date="2019" name="Int. J. Syst. Evol. Microbiol.">
        <title>The Global Catalogue of Microorganisms (GCM) 10K type strain sequencing project: providing services to taxonomists for standard genome sequencing and annotation.</title>
        <authorList>
            <consortium name="The Broad Institute Genomics Platform"/>
            <consortium name="The Broad Institute Genome Sequencing Center for Infectious Disease"/>
            <person name="Wu L."/>
            <person name="Ma J."/>
        </authorList>
    </citation>
    <scope>NUCLEOTIDE SEQUENCE [LARGE SCALE GENOMIC DNA]</scope>
    <source>
        <strain evidence="2">CCUG 49679</strain>
    </source>
</reference>
<gene>
    <name evidence="1" type="ORF">ACFPVY_11235</name>
</gene>
<evidence type="ECO:0000313" key="2">
    <source>
        <dbReference type="Proteomes" id="UP001596287"/>
    </source>
</evidence>
<accession>A0ABW1PPY3</accession>
<sequence length="72" mass="8641">MDITIEKQNILQWLKDLKDEKIIEKILDIKEETEISDFENQSIQKGLKDIEDGRFSSHNEVLERFKTKFETK</sequence>
<evidence type="ECO:0008006" key="3">
    <source>
        <dbReference type="Google" id="ProtNLM"/>
    </source>
</evidence>
<name>A0ABW1PPY3_9FLAO</name>
<comment type="caution">
    <text evidence="1">The sequence shown here is derived from an EMBL/GenBank/DDBJ whole genome shotgun (WGS) entry which is preliminary data.</text>
</comment>
<dbReference type="RefSeq" id="WP_379792107.1">
    <property type="nucleotide sequence ID" value="NZ_JBHSQB010000008.1"/>
</dbReference>
<organism evidence="1 2">
    <name type="scientific">Flavobacterium qiangtangense</name>
    <dbReference type="NCBI Taxonomy" id="1442595"/>
    <lineage>
        <taxon>Bacteria</taxon>
        <taxon>Pseudomonadati</taxon>
        <taxon>Bacteroidota</taxon>
        <taxon>Flavobacteriia</taxon>
        <taxon>Flavobacteriales</taxon>
        <taxon>Flavobacteriaceae</taxon>
        <taxon>Flavobacterium</taxon>
    </lineage>
</organism>
<dbReference type="Proteomes" id="UP001596287">
    <property type="component" value="Unassembled WGS sequence"/>
</dbReference>
<dbReference type="EMBL" id="JBHSQB010000008">
    <property type="protein sequence ID" value="MFC6097216.1"/>
    <property type="molecule type" value="Genomic_DNA"/>
</dbReference>